<organism evidence="2 3">
    <name type="scientific">Cohnella hashimotonis</name>
    <dbReference type="NCBI Taxonomy" id="2826895"/>
    <lineage>
        <taxon>Bacteria</taxon>
        <taxon>Bacillati</taxon>
        <taxon>Bacillota</taxon>
        <taxon>Bacilli</taxon>
        <taxon>Bacillales</taxon>
        <taxon>Paenibacillaceae</taxon>
        <taxon>Cohnella</taxon>
    </lineage>
</organism>
<evidence type="ECO:0000313" key="3">
    <source>
        <dbReference type="Proteomes" id="UP001161691"/>
    </source>
</evidence>
<protein>
    <submittedName>
        <fullName evidence="2">Glycosyltransferase</fullName>
        <ecNumber evidence="2">2.4.-.-</ecNumber>
    </submittedName>
</protein>
<dbReference type="RefSeq" id="WP_282911795.1">
    <property type="nucleotide sequence ID" value="NZ_JAGRPV010000001.1"/>
</dbReference>
<accession>A0ABT6TSD5</accession>
<feature type="region of interest" description="Disordered" evidence="1">
    <location>
        <begin position="1"/>
        <end position="25"/>
    </location>
</feature>
<gene>
    <name evidence="2" type="ORF">KB449_29625</name>
</gene>
<reference evidence="2" key="1">
    <citation type="submission" date="2023-04" db="EMBL/GenBank/DDBJ databases">
        <title>Comparative genomic analysis of Cohnella hashimotonis sp. nov., isolated from the International Space Station.</title>
        <authorList>
            <person name="Venkateswaran K."/>
            <person name="Simpson A."/>
        </authorList>
    </citation>
    <scope>NUCLEOTIDE SEQUENCE</scope>
    <source>
        <strain evidence="2">F6_2S_P_1</strain>
    </source>
</reference>
<dbReference type="EC" id="2.4.-.-" evidence="2"/>
<dbReference type="GO" id="GO:0016757">
    <property type="term" value="F:glycosyltransferase activity"/>
    <property type="evidence" value="ECO:0007669"/>
    <property type="project" value="UniProtKB-KW"/>
</dbReference>
<dbReference type="PANTHER" id="PTHR43685:SF2">
    <property type="entry name" value="GLYCOSYLTRANSFERASE 2-LIKE DOMAIN-CONTAINING PROTEIN"/>
    <property type="match status" value="1"/>
</dbReference>
<evidence type="ECO:0000313" key="2">
    <source>
        <dbReference type="EMBL" id="MDI4649133.1"/>
    </source>
</evidence>
<name>A0ABT6TSD5_9BACL</name>
<keyword evidence="2" id="KW-0328">Glycosyltransferase</keyword>
<dbReference type="Gene3D" id="3.90.550.10">
    <property type="entry name" value="Spore Coat Polysaccharide Biosynthesis Protein SpsA, Chain A"/>
    <property type="match status" value="1"/>
</dbReference>
<proteinExistence type="predicted"/>
<dbReference type="SUPFAM" id="SSF53448">
    <property type="entry name" value="Nucleotide-diphospho-sugar transferases"/>
    <property type="match status" value="1"/>
</dbReference>
<dbReference type="InterPro" id="IPR050834">
    <property type="entry name" value="Glycosyltransf_2"/>
</dbReference>
<feature type="compositionally biased region" description="Basic and acidic residues" evidence="1">
    <location>
        <begin position="1"/>
        <end position="15"/>
    </location>
</feature>
<evidence type="ECO:0000256" key="1">
    <source>
        <dbReference type="SAM" id="MobiDB-lite"/>
    </source>
</evidence>
<dbReference type="Pfam" id="PF13641">
    <property type="entry name" value="Glyco_tranf_2_3"/>
    <property type="match status" value="1"/>
</dbReference>
<keyword evidence="3" id="KW-1185">Reference proteome</keyword>
<dbReference type="Proteomes" id="UP001161691">
    <property type="component" value="Unassembled WGS sequence"/>
</dbReference>
<dbReference type="PANTHER" id="PTHR43685">
    <property type="entry name" value="GLYCOSYLTRANSFERASE"/>
    <property type="match status" value="1"/>
</dbReference>
<dbReference type="InterPro" id="IPR029044">
    <property type="entry name" value="Nucleotide-diphossugar_trans"/>
</dbReference>
<comment type="caution">
    <text evidence="2">The sequence shown here is derived from an EMBL/GenBank/DDBJ whole genome shotgun (WGS) entry which is preliminary data.</text>
</comment>
<keyword evidence="2" id="KW-0808">Transferase</keyword>
<dbReference type="EMBL" id="JAGRPV010000001">
    <property type="protein sequence ID" value="MDI4649133.1"/>
    <property type="molecule type" value="Genomic_DNA"/>
</dbReference>
<sequence>MSRGEWRAATEEGRSGRSGGSESRRASGPLAVSVVACTNRPAYMEALLRNYGRQRYAAKELIVILNGADQRLDAYAKAAVPYGSVRVFAMPASASLGRCLNVGVRMARHPLVAKFDDDDYYGPGYLSESVRILRATGADIVGKRAHYMYLTGSKLLLHRYYDRANRYVDQVQGATLLVRRQVLDRVSFRDLNRGECVKFCADARATGFTVYAGSPCDFIAMRRPGSRDHTWVVSDKRLMTRHAKVLRVKNIRRFVCRS</sequence>